<evidence type="ECO:0000313" key="1">
    <source>
        <dbReference type="EMBL" id="GCE36784.1"/>
    </source>
</evidence>
<dbReference type="AlphaFoldDB" id="A0A402BZM0"/>
<evidence type="ECO:0000313" key="2">
    <source>
        <dbReference type="Proteomes" id="UP000287519"/>
    </source>
</evidence>
<dbReference type="Proteomes" id="UP000287519">
    <property type="component" value="Unassembled WGS sequence"/>
</dbReference>
<comment type="caution">
    <text evidence="1">The sequence shown here is derived from an EMBL/GenBank/DDBJ whole genome shotgun (WGS) entry which is preliminary data.</text>
</comment>
<organism evidence="1 2">
    <name type="scientific">Rhodococcus wratislaviensis</name>
    <name type="common">Tsukamurella wratislaviensis</name>
    <dbReference type="NCBI Taxonomy" id="44752"/>
    <lineage>
        <taxon>Bacteria</taxon>
        <taxon>Bacillati</taxon>
        <taxon>Actinomycetota</taxon>
        <taxon>Actinomycetes</taxon>
        <taxon>Mycobacteriales</taxon>
        <taxon>Nocardiaceae</taxon>
        <taxon>Rhodococcus</taxon>
    </lineage>
</organism>
<sequence>MIAHLEPRSPYRPWFIGEDIRNGDVLITVLDTDPRTVLCMEVAGSSSLDAAGVTESWTLTALPSVAAFEAHAGVAVPTAAGRVDDAIAGRLTTPFFTNPASFDDPFTRRGEASHTTAAAARMLLKSAGKCTACGQAINLRRSTARDHIHIHTAENDVDHWANHESAHDWPATLCGRCQTAMTEGGFSNFLDYRFSFHPSCPLCAASQTRSASIGMPNPGEPVPPWTVPLGCIVTDPVPGWICGGCGYRWAT</sequence>
<dbReference type="EMBL" id="BHYM01000005">
    <property type="protein sequence ID" value="GCE36784.1"/>
    <property type="molecule type" value="Genomic_DNA"/>
</dbReference>
<gene>
    <name evidence="1" type="ORF">Rhow_005784</name>
</gene>
<protein>
    <submittedName>
        <fullName evidence="1">Uncharacterized protein</fullName>
    </submittedName>
</protein>
<keyword evidence="2" id="KW-1185">Reference proteome</keyword>
<accession>A0A402BZM0</accession>
<reference evidence="1 2" key="1">
    <citation type="submission" date="2018-11" db="EMBL/GenBank/DDBJ databases">
        <title>Microbial catabolism of amino acid.</title>
        <authorList>
            <person name="Hibi M."/>
            <person name="Ogawa J."/>
        </authorList>
    </citation>
    <scope>NUCLEOTIDE SEQUENCE [LARGE SCALE GENOMIC DNA]</scope>
    <source>
        <strain evidence="1 2">C31-06</strain>
    </source>
</reference>
<name>A0A402BZM0_RHOWR</name>
<proteinExistence type="predicted"/>